<comment type="similarity">
    <text evidence="1">Belongs to the glycosyl hydrolase 66 family.</text>
</comment>
<dbReference type="EMBL" id="FQXQ01000003">
    <property type="protein sequence ID" value="SHH72932.1"/>
    <property type="molecule type" value="Genomic_DNA"/>
</dbReference>
<keyword evidence="2" id="KW-0732">Signal</keyword>
<dbReference type="RefSeq" id="WP_073120462.1">
    <property type="nucleotide sequence ID" value="NZ_BMEN01000003.1"/>
</dbReference>
<name>A0A1M5VCD1_9FLAO</name>
<dbReference type="Pfam" id="PF13199">
    <property type="entry name" value="Glyco_hydro_66"/>
    <property type="match status" value="1"/>
</dbReference>
<dbReference type="InterPro" id="IPR013780">
    <property type="entry name" value="Glyco_hydro_b"/>
</dbReference>
<protein>
    <submittedName>
        <fullName evidence="3">Dextranase</fullName>
    </submittedName>
</protein>
<organism evidence="3 4">
    <name type="scientific">Wenyingzhuangia marina</name>
    <dbReference type="NCBI Taxonomy" id="1195760"/>
    <lineage>
        <taxon>Bacteria</taxon>
        <taxon>Pseudomonadati</taxon>
        <taxon>Bacteroidota</taxon>
        <taxon>Flavobacteriia</taxon>
        <taxon>Flavobacteriales</taxon>
        <taxon>Flavobacteriaceae</taxon>
        <taxon>Wenyingzhuangia</taxon>
    </lineage>
</organism>
<dbReference type="Proteomes" id="UP000184109">
    <property type="component" value="Unassembled WGS sequence"/>
</dbReference>
<keyword evidence="4" id="KW-1185">Reference proteome</keyword>
<dbReference type="AlphaFoldDB" id="A0A1M5VCD1"/>
<dbReference type="Gene3D" id="3.20.20.80">
    <property type="entry name" value="Glycosidases"/>
    <property type="match status" value="1"/>
</dbReference>
<evidence type="ECO:0000313" key="3">
    <source>
        <dbReference type="EMBL" id="SHH72932.1"/>
    </source>
</evidence>
<dbReference type="PROSITE" id="PS51257">
    <property type="entry name" value="PROKAR_LIPOPROTEIN"/>
    <property type="match status" value="1"/>
</dbReference>
<dbReference type="STRING" id="1195760.SAMN05444281_1695"/>
<sequence>MKYIFNILKVTVLTTSLFISSCENTNENTPGFYEAGEANDFTEILDFKKDKAKYNLNQKVNFSVNKIEPNTTIRYKYLGEVINEEALSSTTWTWMPPSEDYRGYMVELVTKNDNKETIVGTIGIDVSSDWTKFPRYGFLSDFNVDASQRISVLNNLKDFHINGLQYYDWHSKHHIPLPMDNNGNPESSWSDLFNRPIDYHTVEGYINEGHDLNISSMFYNLLFGAWHPEEGDGFSNKWLIYNDQFHNNVNKHQLGDFGDILVTNPANDNWQDYIFQKTSDVYDNLEFDGWHLDQLGDRGTVYDYNGYKVDLKKSFNDFMVALIQKFPNKKHALNAVDQFGQNNILSTPVDFAYSEVWSRVQFADLAQVIIENNKMSNHQLNTVLAAYMNYDSSEGSFNTPSVLMSDAVIFAFGGDHLELGEHMLSKEYFPYSNLSMEEELEFSLKEYYDFMVAYENLLRDGGDFITTEVSSKDIGVNMWPPVFGKASLITKQLDNKQVVQLLNYNGASTLDWRDNTKSQTKPNIATNFNLEIKSNNSISKVWFASPDFNGGASQELEFTMKNDHINVIVPYLEYWSMIVLEY</sequence>
<evidence type="ECO:0000256" key="2">
    <source>
        <dbReference type="ARBA" id="ARBA00022729"/>
    </source>
</evidence>
<dbReference type="InterPro" id="IPR025092">
    <property type="entry name" value="Glyco_hydro_66"/>
</dbReference>
<gene>
    <name evidence="3" type="ORF">SAMN05444281_1695</name>
</gene>
<evidence type="ECO:0000313" key="4">
    <source>
        <dbReference type="Proteomes" id="UP000184109"/>
    </source>
</evidence>
<dbReference type="Gene3D" id="2.60.40.1180">
    <property type="entry name" value="Golgi alpha-mannosidase II"/>
    <property type="match status" value="1"/>
</dbReference>
<dbReference type="SMR" id="A0A1M5VCD1"/>
<proteinExistence type="inferred from homology"/>
<dbReference type="OrthoDB" id="9778932at2"/>
<dbReference type="InterPro" id="IPR013783">
    <property type="entry name" value="Ig-like_fold"/>
</dbReference>
<dbReference type="Gene3D" id="2.60.40.10">
    <property type="entry name" value="Immunoglobulins"/>
    <property type="match status" value="1"/>
</dbReference>
<reference evidence="4" key="1">
    <citation type="submission" date="2016-11" db="EMBL/GenBank/DDBJ databases">
        <authorList>
            <person name="Varghese N."/>
            <person name="Submissions S."/>
        </authorList>
    </citation>
    <scope>NUCLEOTIDE SEQUENCE [LARGE SCALE GENOMIC DNA]</scope>
    <source>
        <strain evidence="4">DSM 100572</strain>
    </source>
</reference>
<evidence type="ECO:0000256" key="1">
    <source>
        <dbReference type="ARBA" id="ARBA00010837"/>
    </source>
</evidence>
<accession>A0A1M5VCD1</accession>
<dbReference type="CDD" id="cd14745">
    <property type="entry name" value="GH66"/>
    <property type="match status" value="1"/>
</dbReference>